<comment type="similarity">
    <text evidence="10">Belongs to the CDP-alcohol phosphatidyltransferase class-I family.</text>
</comment>
<organism evidence="13 15">
    <name type="scientific">Aspergillus lentulus</name>
    <dbReference type="NCBI Taxonomy" id="293939"/>
    <lineage>
        <taxon>Eukaryota</taxon>
        <taxon>Fungi</taxon>
        <taxon>Dikarya</taxon>
        <taxon>Ascomycota</taxon>
        <taxon>Pezizomycotina</taxon>
        <taxon>Eurotiomycetes</taxon>
        <taxon>Eurotiomycetidae</taxon>
        <taxon>Eurotiales</taxon>
        <taxon>Aspergillaceae</taxon>
        <taxon>Aspergillus</taxon>
        <taxon>Aspergillus subgen. Fumigati</taxon>
    </lineage>
</organism>
<evidence type="ECO:0000313" key="12">
    <source>
        <dbReference type="EMBL" id="GAQ03584.1"/>
    </source>
</evidence>
<evidence type="ECO:0000256" key="1">
    <source>
        <dbReference type="ARBA" id="ARBA00004141"/>
    </source>
</evidence>
<evidence type="ECO:0000256" key="2">
    <source>
        <dbReference type="ARBA" id="ARBA00022516"/>
    </source>
</evidence>
<dbReference type="InterPro" id="IPR000462">
    <property type="entry name" value="CDP-OH_P_trans"/>
</dbReference>
<feature type="region of interest" description="Disordered" evidence="11">
    <location>
        <begin position="62"/>
        <end position="95"/>
    </location>
</feature>
<keyword evidence="5" id="KW-1133">Transmembrane helix</keyword>
<dbReference type="PANTHER" id="PTHR14269:SF60">
    <property type="entry name" value="CARDIOLIPIN SYNTHASE (CMP-FORMING)"/>
    <property type="match status" value="1"/>
</dbReference>
<evidence type="ECO:0000313" key="14">
    <source>
        <dbReference type="Proteomes" id="UP000051487"/>
    </source>
</evidence>
<reference evidence="12 14" key="1">
    <citation type="submission" date="2015-11" db="EMBL/GenBank/DDBJ databases">
        <title>Aspergillus lentulus strain IFM 54703T.</title>
        <authorList>
            <person name="Kusuya Y."/>
            <person name="Sakai K."/>
            <person name="Kamei K."/>
            <person name="Takahashi H."/>
            <person name="Yaguchi T."/>
        </authorList>
    </citation>
    <scope>NUCLEOTIDE SEQUENCE [LARGE SCALE GENOMIC DNA]</scope>
    <source>
        <strain evidence="12 14">IFM 54703</strain>
    </source>
</reference>
<evidence type="ECO:0000256" key="6">
    <source>
        <dbReference type="ARBA" id="ARBA00023098"/>
    </source>
</evidence>
<evidence type="ECO:0000256" key="5">
    <source>
        <dbReference type="ARBA" id="ARBA00022989"/>
    </source>
</evidence>
<accession>A0AAN5YPS8</accession>
<evidence type="ECO:0000256" key="11">
    <source>
        <dbReference type="SAM" id="MobiDB-lite"/>
    </source>
</evidence>
<name>A0AAN5YPS8_ASPLE</name>
<dbReference type="Proteomes" id="UP000051487">
    <property type="component" value="Unassembled WGS sequence"/>
</dbReference>
<proteinExistence type="inferred from homology"/>
<dbReference type="PANTHER" id="PTHR14269">
    <property type="entry name" value="CDP-DIACYLGLYCEROL--GLYCEROL-3-PHOSPHATE 3-PHOSPHATIDYLTRANSFERASE-RELATED"/>
    <property type="match status" value="1"/>
</dbReference>
<feature type="compositionally biased region" description="Low complexity" evidence="11">
    <location>
        <begin position="79"/>
        <end position="91"/>
    </location>
</feature>
<dbReference type="GO" id="GO:0032049">
    <property type="term" value="P:cardiolipin biosynthetic process"/>
    <property type="evidence" value="ECO:0007669"/>
    <property type="project" value="TreeGrafter"/>
</dbReference>
<reference evidence="13" key="3">
    <citation type="submission" date="2020-04" db="EMBL/GenBank/DDBJ databases">
        <authorList>
            <person name="Santos R.A.C."/>
            <person name="Steenwyk J.L."/>
            <person name="Rivero-Menendez O."/>
            <person name="Mead M.E."/>
            <person name="Silva L.P."/>
            <person name="Bastos R.W."/>
            <person name="Alastruey-Izquierdo A."/>
            <person name="Goldman G.H."/>
            <person name="Rokas A."/>
        </authorList>
    </citation>
    <scope>NUCLEOTIDE SEQUENCE</scope>
    <source>
        <strain evidence="13">CNM-CM8927</strain>
    </source>
</reference>
<dbReference type="InterPro" id="IPR048254">
    <property type="entry name" value="CDP_ALCOHOL_P_TRANSF_CS"/>
</dbReference>
<dbReference type="GO" id="GO:0005739">
    <property type="term" value="C:mitochondrion"/>
    <property type="evidence" value="ECO:0007669"/>
    <property type="project" value="TreeGrafter"/>
</dbReference>
<dbReference type="GO" id="GO:0043337">
    <property type="term" value="F:cardiolipin synthase (CMP-forming)"/>
    <property type="evidence" value="ECO:0007669"/>
    <property type="project" value="TreeGrafter"/>
</dbReference>
<evidence type="ECO:0000256" key="9">
    <source>
        <dbReference type="ARBA" id="ARBA00023264"/>
    </source>
</evidence>
<keyword evidence="9" id="KW-1208">Phospholipid metabolism</keyword>
<dbReference type="EMBL" id="JAAAPU010000047">
    <property type="protein sequence ID" value="KAF4205124.1"/>
    <property type="molecule type" value="Genomic_DNA"/>
</dbReference>
<evidence type="ECO:0000256" key="7">
    <source>
        <dbReference type="ARBA" id="ARBA00023136"/>
    </source>
</evidence>
<keyword evidence="7" id="KW-0472">Membrane</keyword>
<dbReference type="InterPro" id="IPR050324">
    <property type="entry name" value="CDP-alcohol_PTase-I"/>
</dbReference>
<keyword evidence="3 10" id="KW-0808">Transferase</keyword>
<dbReference type="EMBL" id="BCLY01000001">
    <property type="protein sequence ID" value="GAQ03584.1"/>
    <property type="molecule type" value="Genomic_DNA"/>
</dbReference>
<dbReference type="Gene3D" id="1.20.120.1760">
    <property type="match status" value="1"/>
</dbReference>
<comment type="caution">
    <text evidence="13">The sequence shown here is derived from an EMBL/GenBank/DDBJ whole genome shotgun (WGS) entry which is preliminary data.</text>
</comment>
<comment type="subcellular location">
    <subcellularLocation>
        <location evidence="1">Membrane</location>
        <topology evidence="1">Multi-pass membrane protein</topology>
    </subcellularLocation>
</comment>
<sequence length="359" mass="39399">MFRPVGSTSAACRGWQSPGWKNLHTLTVPTLPARPSCIQDRFARPTGCMFRAIEPLCGPLNQQRRCSGSKRPDDQLENSSQKPQSGPKKSPILSKIPIPTHENIYTVPNILTFSRLVAAPLVGYFLVHDHHTAALSLFVYAGLTDLVDGYIARRYNLQTVVGTIIDPMADKLLMTIGVACLAVNGSIPVWLAVIILGRDVGLALSAIYYRWISLPPPKTMARYWDFSLPSAEVKPTGISKVNTALQLVLVGSAIALPVIPEAFLDAWNLREGMTALQCNSSTYDHRVWKTGLPVRSAVLKPHAGRLVVGWVTTSESRLLYLVAATTIWSGLSYVFSKDAVKILTKEEIQKRLARASGKK</sequence>
<evidence type="ECO:0000256" key="8">
    <source>
        <dbReference type="ARBA" id="ARBA00023209"/>
    </source>
</evidence>
<keyword evidence="6" id="KW-0443">Lipid metabolism</keyword>
<evidence type="ECO:0000256" key="3">
    <source>
        <dbReference type="ARBA" id="ARBA00022679"/>
    </source>
</evidence>
<dbReference type="Pfam" id="PF01066">
    <property type="entry name" value="CDP-OH_P_transf"/>
    <property type="match status" value="1"/>
</dbReference>
<keyword evidence="8" id="KW-0594">Phospholipid biosynthesis</keyword>
<dbReference type="InterPro" id="IPR043130">
    <property type="entry name" value="CDP-OH_PTrfase_TM_dom"/>
</dbReference>
<reference evidence="13" key="2">
    <citation type="journal article" date="2020" name="bioRxiv">
        <title>Genomic and phenotypic heterogeneity of clinical isolates of the human pathogens Aspergillus fumigatus, Aspergillus lentulus and Aspergillus fumigatiaffinis.</title>
        <authorList>
            <person name="dos Santos R.A.C."/>
            <person name="Steenwyk J.L."/>
            <person name="Rivero-Menendez O."/>
            <person name="Mead M.E."/>
            <person name="Silva L.P."/>
            <person name="Bastos R.W."/>
            <person name="Alastruey-Izquierdo A."/>
            <person name="Goldman G.H."/>
            <person name="Rokas A."/>
        </authorList>
    </citation>
    <scope>NUCLEOTIDE SEQUENCE</scope>
    <source>
        <strain evidence="13">CNM-CM8927</strain>
    </source>
</reference>
<evidence type="ECO:0000256" key="4">
    <source>
        <dbReference type="ARBA" id="ARBA00022692"/>
    </source>
</evidence>
<keyword evidence="2" id="KW-0444">Lipid biosynthesis</keyword>
<dbReference type="PROSITE" id="PS00379">
    <property type="entry name" value="CDP_ALCOHOL_P_TRANSF"/>
    <property type="match status" value="1"/>
</dbReference>
<evidence type="ECO:0000313" key="15">
    <source>
        <dbReference type="Proteomes" id="UP000649114"/>
    </source>
</evidence>
<evidence type="ECO:0000256" key="10">
    <source>
        <dbReference type="RuleBase" id="RU003750"/>
    </source>
</evidence>
<gene>
    <name evidence="12" type="ORF">ALT_0905</name>
    <name evidence="13" type="ORF">CNMCM8927_006513</name>
</gene>
<dbReference type="GO" id="GO:0016020">
    <property type="term" value="C:membrane"/>
    <property type="evidence" value="ECO:0007669"/>
    <property type="project" value="UniProtKB-SubCell"/>
</dbReference>
<keyword evidence="4" id="KW-0812">Transmembrane</keyword>
<dbReference type="AlphaFoldDB" id="A0AAN5YPS8"/>
<dbReference type="Proteomes" id="UP000649114">
    <property type="component" value="Unassembled WGS sequence"/>
</dbReference>
<evidence type="ECO:0000313" key="13">
    <source>
        <dbReference type="EMBL" id="KAF4205124.1"/>
    </source>
</evidence>
<protein>
    <submittedName>
        <fullName evidence="12">Cardiolipin synthase</fullName>
    </submittedName>
</protein>